<dbReference type="EMBL" id="CP138585">
    <property type="protein sequence ID" value="WPH01303.1"/>
    <property type="molecule type" value="Genomic_DNA"/>
</dbReference>
<dbReference type="SUPFAM" id="SSF56796">
    <property type="entry name" value="Dehydroquinate synthase-like"/>
    <property type="match status" value="1"/>
</dbReference>
<sequence>MHESTQLGHGFGYSRHILTFTISLKAELTKQNPNVLENTCSELSHFLDINMQHITPPSEPNQLPLSGLWQPRLNLKSLYYGEGCVANHLLSILPTTSSRAFIITGQSLNNKTPLVRNLEKLLGEHLAGTISNIRQHGPLEDVEDAIETVLSARKSTATTGNSVEPNTSGSATSSGCVDTIISLGGGSPIDTAKVVSLRFAERHGTFLTHIAIPTTLSAAECTAGGGYTKLDGVKVGFRAPEMGVSTIFYDPLFAQYTPRGLWLSTGLRALDHAIECMYHPAAAEVPWKALALWAVSEFFECLPRVAFSMKHGDDDVADGKTQVEMEHNQVILRLMLAAFASSGLKGENLPGGMGLSHSLGHALGSPYGIPHGVTSCMTLGRVVQLKAQQSELNAMQLARLLPAMGGRRSGSDSQDALEVGERIITLVKDLGIEVKPLSAYGVGKDQAPVITLRALGGKQDDVLYGPVLHLVQSLY</sequence>
<dbReference type="Pfam" id="PF00465">
    <property type="entry name" value="Fe-ADH"/>
    <property type="match status" value="1"/>
</dbReference>
<dbReference type="Gene3D" id="3.40.50.1970">
    <property type="match status" value="1"/>
</dbReference>
<dbReference type="PROSITE" id="PS00060">
    <property type="entry name" value="ADH_IRON_2"/>
    <property type="match status" value="1"/>
</dbReference>
<feature type="domain" description="Alcohol dehydrogenase iron-type/glycerol dehydrogenase GldA" evidence="2">
    <location>
        <begin position="176"/>
        <end position="251"/>
    </location>
</feature>
<dbReference type="InterPro" id="IPR039697">
    <property type="entry name" value="Alcohol_dehydrogenase_Fe"/>
</dbReference>
<gene>
    <name evidence="4" type="ORF">R9X50_00414200</name>
</gene>
<evidence type="ECO:0000313" key="5">
    <source>
        <dbReference type="Proteomes" id="UP001303373"/>
    </source>
</evidence>
<keyword evidence="5" id="KW-1185">Reference proteome</keyword>
<dbReference type="InterPro" id="IPR001670">
    <property type="entry name" value="ADH_Fe/GldA"/>
</dbReference>
<accession>A0AAQ3RCG7</accession>
<protein>
    <submittedName>
        <fullName evidence="4">Maleylacetate reductase protein</fullName>
    </submittedName>
</protein>
<dbReference type="PANTHER" id="PTHR11496">
    <property type="entry name" value="ALCOHOL DEHYDROGENASE"/>
    <property type="match status" value="1"/>
</dbReference>
<reference evidence="4 5" key="1">
    <citation type="submission" date="2023-11" db="EMBL/GenBank/DDBJ databases">
        <title>An acidophilic fungus is an integral part of prey digestion in a carnivorous sundew plant.</title>
        <authorList>
            <person name="Tsai I.J."/>
        </authorList>
    </citation>
    <scope>NUCLEOTIDE SEQUENCE [LARGE SCALE GENOMIC DNA]</scope>
    <source>
        <strain evidence="4">169a</strain>
    </source>
</reference>
<evidence type="ECO:0000259" key="3">
    <source>
        <dbReference type="Pfam" id="PF25137"/>
    </source>
</evidence>
<dbReference type="Pfam" id="PF25137">
    <property type="entry name" value="ADH_Fe_C"/>
    <property type="match status" value="1"/>
</dbReference>
<dbReference type="GO" id="GO:0004022">
    <property type="term" value="F:alcohol dehydrogenase (NAD+) activity"/>
    <property type="evidence" value="ECO:0007669"/>
    <property type="project" value="TreeGrafter"/>
</dbReference>
<dbReference type="CDD" id="cd08192">
    <property type="entry name" value="MAR-like"/>
    <property type="match status" value="1"/>
</dbReference>
<feature type="domain" description="Fe-containing alcohol dehydrogenase-like C-terminal" evidence="3">
    <location>
        <begin position="264"/>
        <end position="455"/>
    </location>
</feature>
<dbReference type="Proteomes" id="UP001303373">
    <property type="component" value="Chromosome 6"/>
</dbReference>
<evidence type="ECO:0000259" key="2">
    <source>
        <dbReference type="Pfam" id="PF00465"/>
    </source>
</evidence>
<dbReference type="GO" id="GO:0005739">
    <property type="term" value="C:mitochondrion"/>
    <property type="evidence" value="ECO:0007669"/>
    <property type="project" value="TreeGrafter"/>
</dbReference>
<dbReference type="Gene3D" id="1.20.1090.10">
    <property type="entry name" value="Dehydroquinate synthase-like - alpha domain"/>
    <property type="match status" value="1"/>
</dbReference>
<dbReference type="InterPro" id="IPR056798">
    <property type="entry name" value="ADH_Fe_C"/>
</dbReference>
<dbReference type="PANTHER" id="PTHR11496:SF97">
    <property type="entry name" value="ALCOHOL DEHYDROGENASE IRON-TYPE_GLYCEROL DEHYDROGENASE GLDA DOMAIN-CONTAINING PROTEIN"/>
    <property type="match status" value="1"/>
</dbReference>
<dbReference type="InterPro" id="IPR018211">
    <property type="entry name" value="ADH_Fe_CS"/>
</dbReference>
<evidence type="ECO:0000313" key="4">
    <source>
        <dbReference type="EMBL" id="WPH01303.1"/>
    </source>
</evidence>
<dbReference type="GO" id="GO:0046872">
    <property type="term" value="F:metal ion binding"/>
    <property type="evidence" value="ECO:0007669"/>
    <property type="project" value="InterPro"/>
</dbReference>
<dbReference type="AlphaFoldDB" id="A0AAQ3RCG7"/>
<evidence type="ECO:0000256" key="1">
    <source>
        <dbReference type="ARBA" id="ARBA00023002"/>
    </source>
</evidence>
<organism evidence="4 5">
    <name type="scientific">Acrodontium crateriforme</name>
    <dbReference type="NCBI Taxonomy" id="150365"/>
    <lineage>
        <taxon>Eukaryota</taxon>
        <taxon>Fungi</taxon>
        <taxon>Dikarya</taxon>
        <taxon>Ascomycota</taxon>
        <taxon>Pezizomycotina</taxon>
        <taxon>Dothideomycetes</taxon>
        <taxon>Dothideomycetidae</taxon>
        <taxon>Mycosphaerellales</taxon>
        <taxon>Teratosphaeriaceae</taxon>
        <taxon>Acrodontium</taxon>
    </lineage>
</organism>
<name>A0AAQ3RCG7_9PEZI</name>
<keyword evidence="1" id="KW-0560">Oxidoreductase</keyword>
<proteinExistence type="predicted"/>